<name>A0ACB9NRH7_9MYRT</name>
<sequence length="381" mass="41774">MGAEAEVIFPTVIEVRYRLCAPKEQAVDQMDASTSEGSLIGGSTTAECSRFESVGDVVQDTPTVSSPVIKYVPHIRSGSYADIGMRKSMEDEHIRIDDLSSQLRSECWKPSAFYALFDGHGGPDAAAYLRRNAMKLFFEDTVLPEISVINDTCLKELEGCHQKAFLLADNFLAIDGDVSSSSGAVALTALILGRHLLVANAGDCRAVLCRRGVAVDMSQDHRPSYLPERVRVEESGGWIAGEYLNGCLSVTRALGDWDMKHQFGNSSPLIADPDVRQVVLSEDDEFLIIGCDGIWDVMTSQYAVSLARQGLRRHNDPHQCARELVAEALRLNTTDNLTVIIVCLSSIDGLDSSSPSRPRRFRCCSLSDEARNRLRSLLDGN</sequence>
<keyword evidence="2" id="KW-1185">Reference proteome</keyword>
<evidence type="ECO:0000313" key="1">
    <source>
        <dbReference type="EMBL" id="KAI4338576.1"/>
    </source>
</evidence>
<gene>
    <name evidence="1" type="ORF">MLD38_023619</name>
</gene>
<comment type="caution">
    <text evidence="1">The sequence shown here is derived from an EMBL/GenBank/DDBJ whole genome shotgun (WGS) entry which is preliminary data.</text>
</comment>
<organism evidence="1 2">
    <name type="scientific">Melastoma candidum</name>
    <dbReference type="NCBI Taxonomy" id="119954"/>
    <lineage>
        <taxon>Eukaryota</taxon>
        <taxon>Viridiplantae</taxon>
        <taxon>Streptophyta</taxon>
        <taxon>Embryophyta</taxon>
        <taxon>Tracheophyta</taxon>
        <taxon>Spermatophyta</taxon>
        <taxon>Magnoliopsida</taxon>
        <taxon>eudicotyledons</taxon>
        <taxon>Gunneridae</taxon>
        <taxon>Pentapetalae</taxon>
        <taxon>rosids</taxon>
        <taxon>malvids</taxon>
        <taxon>Myrtales</taxon>
        <taxon>Melastomataceae</taxon>
        <taxon>Melastomatoideae</taxon>
        <taxon>Melastomateae</taxon>
        <taxon>Melastoma</taxon>
    </lineage>
</organism>
<dbReference type="EMBL" id="CM042886">
    <property type="protein sequence ID" value="KAI4338576.1"/>
    <property type="molecule type" value="Genomic_DNA"/>
</dbReference>
<dbReference type="Proteomes" id="UP001057402">
    <property type="component" value="Chromosome 7"/>
</dbReference>
<evidence type="ECO:0000313" key="2">
    <source>
        <dbReference type="Proteomes" id="UP001057402"/>
    </source>
</evidence>
<reference evidence="2" key="1">
    <citation type="journal article" date="2023" name="Front. Plant Sci.">
        <title>Chromosomal-level genome assembly of Melastoma candidum provides insights into trichome evolution.</title>
        <authorList>
            <person name="Zhong Y."/>
            <person name="Wu W."/>
            <person name="Sun C."/>
            <person name="Zou P."/>
            <person name="Liu Y."/>
            <person name="Dai S."/>
            <person name="Zhou R."/>
        </authorList>
    </citation>
    <scope>NUCLEOTIDE SEQUENCE [LARGE SCALE GENOMIC DNA]</scope>
</reference>
<proteinExistence type="predicted"/>
<protein>
    <submittedName>
        <fullName evidence="1">Uncharacterized protein</fullName>
    </submittedName>
</protein>
<accession>A0ACB9NRH7</accession>